<dbReference type="OrthoDB" id="10624805at2759"/>
<organism evidence="2">
    <name type="scientific">Medioppia subpectinata</name>
    <dbReference type="NCBI Taxonomy" id="1979941"/>
    <lineage>
        <taxon>Eukaryota</taxon>
        <taxon>Metazoa</taxon>
        <taxon>Ecdysozoa</taxon>
        <taxon>Arthropoda</taxon>
        <taxon>Chelicerata</taxon>
        <taxon>Arachnida</taxon>
        <taxon>Acari</taxon>
        <taxon>Acariformes</taxon>
        <taxon>Sarcoptiformes</taxon>
        <taxon>Oribatida</taxon>
        <taxon>Brachypylina</taxon>
        <taxon>Oppioidea</taxon>
        <taxon>Oppiidae</taxon>
        <taxon>Medioppia</taxon>
    </lineage>
</organism>
<keyword evidence="1" id="KW-0812">Transmembrane</keyword>
<dbReference type="EMBL" id="OC855168">
    <property type="protein sequence ID" value="CAD7621398.1"/>
    <property type="molecule type" value="Genomic_DNA"/>
</dbReference>
<dbReference type="EMBL" id="CAJPIZ010000593">
    <property type="protein sequence ID" value="CAG2101828.1"/>
    <property type="molecule type" value="Genomic_DNA"/>
</dbReference>
<feature type="transmembrane region" description="Helical" evidence="1">
    <location>
        <begin position="124"/>
        <end position="141"/>
    </location>
</feature>
<accession>A0A7R9KEC7</accession>
<gene>
    <name evidence="2" type="ORF">OSB1V03_LOCUS1869</name>
</gene>
<feature type="transmembrane region" description="Helical" evidence="1">
    <location>
        <begin position="12"/>
        <end position="36"/>
    </location>
</feature>
<feature type="transmembrane region" description="Helical" evidence="1">
    <location>
        <begin position="72"/>
        <end position="94"/>
    </location>
</feature>
<feature type="transmembrane region" description="Helical" evidence="1">
    <location>
        <begin position="101"/>
        <end position="118"/>
    </location>
</feature>
<keyword evidence="1" id="KW-0472">Membrane</keyword>
<proteinExistence type="predicted"/>
<keyword evidence="1" id="KW-1133">Transmembrane helix</keyword>
<protein>
    <submittedName>
        <fullName evidence="2">Uncharacterized protein</fullName>
    </submittedName>
</protein>
<evidence type="ECO:0000313" key="2">
    <source>
        <dbReference type="EMBL" id="CAD7621398.1"/>
    </source>
</evidence>
<dbReference type="Proteomes" id="UP000759131">
    <property type="component" value="Unassembled WGS sequence"/>
</dbReference>
<name>A0A7R9KEC7_9ACAR</name>
<reference evidence="2" key="1">
    <citation type="submission" date="2020-11" db="EMBL/GenBank/DDBJ databases">
        <authorList>
            <person name="Tran Van P."/>
        </authorList>
    </citation>
    <scope>NUCLEOTIDE SEQUENCE</scope>
</reference>
<keyword evidence="3" id="KW-1185">Reference proteome</keyword>
<sequence>MSDKLQFVKRVVKYFLMVTYFSEIIFSMLSMITGLVHYHYGHTLVDTTSEHNLQTVKDLAETYETVEKLGPVLYVIISVAVMSVMVYFVVVTYYEWPKQSIVVAVLLILLMVAYLMIGDIDARTAIGILLPAIMALIYAYLIDRELKSRQNCLQTAGYTRDGGSDVTLELCLPHHINDDGLPPYSSQNLA</sequence>
<dbReference type="AlphaFoldDB" id="A0A7R9KEC7"/>
<evidence type="ECO:0000256" key="1">
    <source>
        <dbReference type="SAM" id="Phobius"/>
    </source>
</evidence>
<evidence type="ECO:0000313" key="3">
    <source>
        <dbReference type="Proteomes" id="UP000759131"/>
    </source>
</evidence>